<comment type="caution">
    <text evidence="1">The sequence shown here is derived from an EMBL/GenBank/DDBJ whole genome shotgun (WGS) entry which is preliminary data.</text>
</comment>
<name>A0AAV5JYV1_9ROSI</name>
<accession>A0AAV5JYV1</accession>
<proteinExistence type="predicted"/>
<keyword evidence="2" id="KW-1185">Reference proteome</keyword>
<protein>
    <submittedName>
        <fullName evidence="1">Uncharacterized protein</fullName>
    </submittedName>
</protein>
<evidence type="ECO:0000313" key="1">
    <source>
        <dbReference type="EMBL" id="GKV15445.1"/>
    </source>
</evidence>
<organism evidence="1 2">
    <name type="scientific">Rubroshorea leprosula</name>
    <dbReference type="NCBI Taxonomy" id="152421"/>
    <lineage>
        <taxon>Eukaryota</taxon>
        <taxon>Viridiplantae</taxon>
        <taxon>Streptophyta</taxon>
        <taxon>Embryophyta</taxon>
        <taxon>Tracheophyta</taxon>
        <taxon>Spermatophyta</taxon>
        <taxon>Magnoliopsida</taxon>
        <taxon>eudicotyledons</taxon>
        <taxon>Gunneridae</taxon>
        <taxon>Pentapetalae</taxon>
        <taxon>rosids</taxon>
        <taxon>malvids</taxon>
        <taxon>Malvales</taxon>
        <taxon>Dipterocarpaceae</taxon>
        <taxon>Rubroshorea</taxon>
    </lineage>
</organism>
<evidence type="ECO:0000313" key="2">
    <source>
        <dbReference type="Proteomes" id="UP001054252"/>
    </source>
</evidence>
<gene>
    <name evidence="1" type="ORF">SLEP1_g26236</name>
</gene>
<dbReference type="AlphaFoldDB" id="A0AAV5JYV1"/>
<sequence length="33" mass="4114">METLNGIKFQYYFGYILKLSDMCMCLWLWSKWT</sequence>
<dbReference type="Proteomes" id="UP001054252">
    <property type="component" value="Unassembled WGS sequence"/>
</dbReference>
<dbReference type="EMBL" id="BPVZ01000043">
    <property type="protein sequence ID" value="GKV15445.1"/>
    <property type="molecule type" value="Genomic_DNA"/>
</dbReference>
<reference evidence="1 2" key="1">
    <citation type="journal article" date="2021" name="Commun. Biol.">
        <title>The genome of Shorea leprosula (Dipterocarpaceae) highlights the ecological relevance of drought in aseasonal tropical rainforests.</title>
        <authorList>
            <person name="Ng K.K.S."/>
            <person name="Kobayashi M.J."/>
            <person name="Fawcett J.A."/>
            <person name="Hatakeyama M."/>
            <person name="Paape T."/>
            <person name="Ng C.H."/>
            <person name="Ang C.C."/>
            <person name="Tnah L.H."/>
            <person name="Lee C.T."/>
            <person name="Nishiyama T."/>
            <person name="Sese J."/>
            <person name="O'Brien M.J."/>
            <person name="Copetti D."/>
            <person name="Mohd Noor M.I."/>
            <person name="Ong R.C."/>
            <person name="Putra M."/>
            <person name="Sireger I.Z."/>
            <person name="Indrioko S."/>
            <person name="Kosugi Y."/>
            <person name="Izuno A."/>
            <person name="Isagi Y."/>
            <person name="Lee S.L."/>
            <person name="Shimizu K.K."/>
        </authorList>
    </citation>
    <scope>NUCLEOTIDE SEQUENCE [LARGE SCALE GENOMIC DNA]</scope>
    <source>
        <strain evidence="1">214</strain>
    </source>
</reference>